<dbReference type="RefSeq" id="WP_013383584.1">
    <property type="nucleotide sequence ID" value="NC_017384.1"/>
</dbReference>
<dbReference type="GO" id="GO:0006355">
    <property type="term" value="P:regulation of DNA-templated transcription"/>
    <property type="evidence" value="ECO:0007669"/>
    <property type="project" value="InterPro"/>
</dbReference>
<dbReference type="AlphaFoldDB" id="F9Y9H6"/>
<dbReference type="EMBL" id="CP002018">
    <property type="protein sequence ID" value="AEM40158.1"/>
    <property type="molecule type" value="Genomic_DNA"/>
</dbReference>
<accession>F9Y9H6</accession>
<dbReference type="PANTHER" id="PTHR44688">
    <property type="entry name" value="DNA-BINDING TRANSCRIPTIONAL ACTIVATOR DEVR_DOSR"/>
    <property type="match status" value="1"/>
</dbReference>
<dbReference type="PROSITE" id="PS50043">
    <property type="entry name" value="HTH_LUXR_2"/>
    <property type="match status" value="1"/>
</dbReference>
<dbReference type="SUPFAM" id="SSF46894">
    <property type="entry name" value="C-terminal effector domain of the bipartite response regulators"/>
    <property type="match status" value="1"/>
</dbReference>
<evidence type="ECO:0000313" key="6">
    <source>
        <dbReference type="Proteomes" id="UP000000692"/>
    </source>
</evidence>
<dbReference type="HOGENOM" id="CLU_347452_0_0_5"/>
<protein>
    <submittedName>
        <fullName evidence="5">Two-component regulator</fullName>
    </submittedName>
</protein>
<evidence type="ECO:0000313" key="5">
    <source>
        <dbReference type="EMBL" id="AEM40158.1"/>
    </source>
</evidence>
<keyword evidence="3" id="KW-0804">Transcription</keyword>
<gene>
    <name evidence="5" type="primary">nodW</name>
    <name evidence="5" type="ordered locus">KVU_0319</name>
</gene>
<dbReference type="Gene3D" id="1.10.10.10">
    <property type="entry name" value="Winged helix-like DNA-binding domain superfamily/Winged helix DNA-binding domain"/>
    <property type="match status" value="1"/>
</dbReference>
<reference evidence="5 6" key="1">
    <citation type="journal article" date="2011" name="J. Bacteriol.">
        <title>Complete genome sequence of the industrial strain Ketogulonicigenium vulgare WSH-001.</title>
        <authorList>
            <person name="Liu L."/>
            <person name="Li Y."/>
            <person name="Zhang J."/>
            <person name="Zhou Z."/>
            <person name="Liu J."/>
            <person name="Li X."/>
            <person name="Zhou J."/>
            <person name="Du G."/>
            <person name="Wang L."/>
            <person name="Chen J."/>
        </authorList>
    </citation>
    <scope>NUCLEOTIDE SEQUENCE [LARGE SCALE GENOMIC DNA]</scope>
    <source>
        <strain evidence="5 6">WSH-001</strain>
    </source>
</reference>
<dbReference type="InterPro" id="IPR000792">
    <property type="entry name" value="Tscrpt_reg_LuxR_C"/>
</dbReference>
<dbReference type="GO" id="GO:0003677">
    <property type="term" value="F:DNA binding"/>
    <property type="evidence" value="ECO:0007669"/>
    <property type="project" value="UniProtKB-KW"/>
</dbReference>
<proteinExistence type="predicted"/>
<dbReference type="OrthoDB" id="8337506at2"/>
<dbReference type="PROSITE" id="PS00622">
    <property type="entry name" value="HTH_LUXR_1"/>
    <property type="match status" value="1"/>
</dbReference>
<evidence type="ECO:0000256" key="1">
    <source>
        <dbReference type="ARBA" id="ARBA00023015"/>
    </source>
</evidence>
<dbReference type="Proteomes" id="UP000000692">
    <property type="component" value="Chromosome"/>
</dbReference>
<dbReference type="PRINTS" id="PR00038">
    <property type="entry name" value="HTHLUXR"/>
</dbReference>
<dbReference type="SMART" id="SM00421">
    <property type="entry name" value="HTH_LUXR"/>
    <property type="match status" value="1"/>
</dbReference>
<dbReference type="CDD" id="cd06170">
    <property type="entry name" value="LuxR_C_like"/>
    <property type="match status" value="1"/>
</dbReference>
<dbReference type="InterPro" id="IPR036388">
    <property type="entry name" value="WH-like_DNA-bd_sf"/>
</dbReference>
<dbReference type="PATRIC" id="fig|759362.5.peg.332"/>
<organism evidence="5 6">
    <name type="scientific">Ketogulonicigenium vulgare (strain WSH-001)</name>
    <dbReference type="NCBI Taxonomy" id="759362"/>
    <lineage>
        <taxon>Bacteria</taxon>
        <taxon>Pseudomonadati</taxon>
        <taxon>Pseudomonadota</taxon>
        <taxon>Alphaproteobacteria</taxon>
        <taxon>Rhodobacterales</taxon>
        <taxon>Roseobacteraceae</taxon>
        <taxon>Ketogulonicigenium</taxon>
    </lineage>
</organism>
<dbReference type="eggNOG" id="COG2909">
    <property type="taxonomic scope" value="Bacteria"/>
</dbReference>
<dbReference type="InterPro" id="IPR016032">
    <property type="entry name" value="Sig_transdc_resp-reg_C-effctor"/>
</dbReference>
<name>F9Y9H6_KETVW</name>
<sequence>MTISPLPRRALIARILADPAEIIVIEAPAGMGKSWLLRQLQDTGRALHDVGAGPSPVIPDDPGPRGMIIAKRPEVQLRGLARAVIYGRTSFYRAEDLVFTRDDIAAAGLSPAVFTRSGGWPCLLPWASAEAPDPDDLTAFLHDEMLVSLSPAQIASLHAMLVDPRLRPDPAVLRGTPLGTAVLAPAVAAIRPALQAAAAQRLRELSQNMAHARAIARTQVALGLVPQAIETLQRVGATTTALQVYEAAGGFYTIHRFGPEACRRLLAGFPQQMQNETEALVLGRAMVAVKQGDVRLAQLIMRDFYGDATRDPVAFIRDARHFSFQARLFRLLLRIWEDADLTEADVAPVYDLLAEVPVDDDLRRGSIYNVVLDIYVRLRRFPEAEQVARQAAIHYARAGVPVLSFYIALHSVVIRLFMGEPLVAQTHVQAAWGWLHQVDDNASDARLLRLAEACVAFEMGQVDGLLRFIAEDHDAFVNGETWGSIVELLLTYGPQALALTQSHLAARALLDRWRVTGERSHQFSALIDNREILLMQNAGRWIEAAQKAQSLSGPITRAGIEGDAALAEVQGRGEVAIALLWLRHFVHQTPRLSGLGDKLDAMRGNTHLTWRQHIAVSLWQAQYEARQNNMAEAQTLLLHALGAMQSRGAVAILDEEAATLADLLRRKRLLDAVEHDPRLRRFLRQSSLLSQHVQGGVDSDRGAALGLTRQEMRAMYALIEGATNKEIAKLLGLSEATVKFHLKNLYRKLGCATRAEVRIAAAALDLTR</sequence>
<evidence type="ECO:0000256" key="2">
    <source>
        <dbReference type="ARBA" id="ARBA00023125"/>
    </source>
</evidence>
<dbReference type="Pfam" id="PF00196">
    <property type="entry name" value="GerE"/>
    <property type="match status" value="1"/>
</dbReference>
<dbReference type="PANTHER" id="PTHR44688:SF25">
    <property type="entry name" value="HTH LUXR-TYPE DOMAIN-CONTAINING PROTEIN"/>
    <property type="match status" value="1"/>
</dbReference>
<keyword evidence="1" id="KW-0805">Transcription regulation</keyword>
<evidence type="ECO:0000256" key="3">
    <source>
        <dbReference type="ARBA" id="ARBA00023163"/>
    </source>
</evidence>
<keyword evidence="2" id="KW-0238">DNA-binding</keyword>
<evidence type="ECO:0000259" key="4">
    <source>
        <dbReference type="PROSITE" id="PS50043"/>
    </source>
</evidence>
<keyword evidence="6" id="KW-1185">Reference proteome</keyword>
<dbReference type="KEGG" id="kvl:KVU_0319"/>
<feature type="domain" description="HTH luxR-type" evidence="4">
    <location>
        <begin position="700"/>
        <end position="765"/>
    </location>
</feature>